<name>D7FMC3_ECTSI</name>
<feature type="compositionally biased region" description="Low complexity" evidence="2">
    <location>
        <begin position="824"/>
        <end position="844"/>
    </location>
</feature>
<feature type="compositionally biased region" description="Polar residues" evidence="2">
    <location>
        <begin position="125"/>
        <end position="141"/>
    </location>
</feature>
<feature type="region of interest" description="Disordered" evidence="2">
    <location>
        <begin position="1003"/>
        <end position="1137"/>
    </location>
</feature>
<evidence type="ECO:0000313" key="3">
    <source>
        <dbReference type="EMBL" id="CBJ29941.1"/>
    </source>
</evidence>
<reference evidence="3 4" key="1">
    <citation type="journal article" date="2010" name="Nature">
        <title>The Ectocarpus genome and the independent evolution of multicellularity in brown algae.</title>
        <authorList>
            <person name="Cock J.M."/>
            <person name="Sterck L."/>
            <person name="Rouze P."/>
            <person name="Scornet D."/>
            <person name="Allen A.E."/>
            <person name="Amoutzias G."/>
            <person name="Anthouard V."/>
            <person name="Artiguenave F."/>
            <person name="Aury J.M."/>
            <person name="Badger J.H."/>
            <person name="Beszteri B."/>
            <person name="Billiau K."/>
            <person name="Bonnet E."/>
            <person name="Bothwell J.H."/>
            <person name="Bowler C."/>
            <person name="Boyen C."/>
            <person name="Brownlee C."/>
            <person name="Carrano C.J."/>
            <person name="Charrier B."/>
            <person name="Cho G.Y."/>
            <person name="Coelho S.M."/>
            <person name="Collen J."/>
            <person name="Corre E."/>
            <person name="Da Silva C."/>
            <person name="Delage L."/>
            <person name="Delaroque N."/>
            <person name="Dittami S.M."/>
            <person name="Doulbeau S."/>
            <person name="Elias M."/>
            <person name="Farnham G."/>
            <person name="Gachon C.M."/>
            <person name="Gschloessl B."/>
            <person name="Heesch S."/>
            <person name="Jabbari K."/>
            <person name="Jubin C."/>
            <person name="Kawai H."/>
            <person name="Kimura K."/>
            <person name="Kloareg B."/>
            <person name="Kupper F.C."/>
            <person name="Lang D."/>
            <person name="Le Bail A."/>
            <person name="Leblanc C."/>
            <person name="Lerouge P."/>
            <person name="Lohr M."/>
            <person name="Lopez P.J."/>
            <person name="Martens C."/>
            <person name="Maumus F."/>
            <person name="Michel G."/>
            <person name="Miranda-Saavedra D."/>
            <person name="Morales J."/>
            <person name="Moreau H."/>
            <person name="Motomura T."/>
            <person name="Nagasato C."/>
            <person name="Napoli C.A."/>
            <person name="Nelson D.R."/>
            <person name="Nyvall-Collen P."/>
            <person name="Peters A.F."/>
            <person name="Pommier C."/>
            <person name="Potin P."/>
            <person name="Poulain J."/>
            <person name="Quesneville H."/>
            <person name="Read B."/>
            <person name="Rensing S.A."/>
            <person name="Ritter A."/>
            <person name="Rousvoal S."/>
            <person name="Samanta M."/>
            <person name="Samson G."/>
            <person name="Schroeder D.C."/>
            <person name="Segurens B."/>
            <person name="Strittmatter M."/>
            <person name="Tonon T."/>
            <person name="Tregear J.W."/>
            <person name="Valentin K."/>
            <person name="von Dassow P."/>
            <person name="Yamagishi T."/>
            <person name="Van de Peer Y."/>
            <person name="Wincker P."/>
        </authorList>
    </citation>
    <scope>NUCLEOTIDE SEQUENCE [LARGE SCALE GENOMIC DNA]</scope>
    <source>
        <strain evidence="4">Ec32 / CCAP1310/4</strain>
    </source>
</reference>
<feature type="compositionally biased region" description="Gly residues" evidence="2">
    <location>
        <begin position="1088"/>
        <end position="1101"/>
    </location>
</feature>
<feature type="compositionally biased region" description="Pro residues" evidence="2">
    <location>
        <begin position="1068"/>
        <end position="1078"/>
    </location>
</feature>
<proteinExistence type="predicted"/>
<dbReference type="AlphaFoldDB" id="D7FMC3"/>
<feature type="compositionally biased region" description="Low complexity" evidence="2">
    <location>
        <begin position="852"/>
        <end position="875"/>
    </location>
</feature>
<feature type="compositionally biased region" description="Low complexity" evidence="2">
    <location>
        <begin position="1030"/>
        <end position="1039"/>
    </location>
</feature>
<keyword evidence="4" id="KW-1185">Reference proteome</keyword>
<feature type="compositionally biased region" description="Low complexity" evidence="2">
    <location>
        <begin position="108"/>
        <end position="119"/>
    </location>
</feature>
<dbReference type="EMBL" id="FN649760">
    <property type="protein sequence ID" value="CBJ29941.1"/>
    <property type="molecule type" value="Genomic_DNA"/>
</dbReference>
<feature type="compositionally biased region" description="Basic and acidic residues" evidence="2">
    <location>
        <begin position="175"/>
        <end position="186"/>
    </location>
</feature>
<feature type="compositionally biased region" description="Basic and acidic residues" evidence="2">
    <location>
        <begin position="58"/>
        <end position="75"/>
    </location>
</feature>
<protein>
    <submittedName>
        <fullName evidence="3">Uncharacterized protein</fullName>
    </submittedName>
</protein>
<evidence type="ECO:0000256" key="1">
    <source>
        <dbReference type="SAM" id="Coils"/>
    </source>
</evidence>
<feature type="region of interest" description="Disordered" evidence="2">
    <location>
        <begin position="824"/>
        <end position="918"/>
    </location>
</feature>
<sequence>MYLSTRDRVKPCRVIALTRRPIRGPASPPPGISISMQRRLGLSPRTTPDPHAANRTARVGEDKIKHRRVGMDRNLGRAGTRTPGDKDGSGGNSNDKKIVQSGDETDIPSPLSSRASSSAEMDQGMASSTVRSTMPQKNLTASRKKRSVLTAIACRQLAAATSKQTRQSAWAMKPTESRRQAAERRTPVAKVYPRAKAAAEAPSKTTAIVKSKSSRPKGTTTSKRVVEGGDGGSGRSPSRKRETPRVSASRHMAWERQLRASTTAGASNPDRTKDAAGHRARQKADKNGGGDGGGRPSLGTWEKTIVRLEILKKITGKGDEELEWLCSAKQGDGIQKSETRRDCAETDYHRLLFQESMLQAGMEILKDRRLEVSLKTLAKMGGDLERLTKLHEQLAEEEASLTTVSAEDKVDGHEATTEEAESAAAASAAVVASLQRDRLGQARVDAEAELRRVLEGISDAQRKVLLVGHGLKEEVAGGTRKVFGECKSALETAIGITGSVGSARELVAPTQAASGLRGMEAAVKAMAETLSKTRRDCQAALEKMELWRERKEALPEHVKHVAGEEKAWFDREAGANAQALRRMRSLMPVGVTGLTLSELEQQAIDAGSLYPRELSLRLKYDLVEMRAILACLPDKFEVDDDGRKAAWRAEFVQRAKGLIAQERGDTVSGGWDPEISARRQVRLPELSAGQARREEYFYPTAAEVQARVDKLRERQRRLEVKRVDLAKVRDDLLPEARREYEYVLEDSRHPFNRATCKPEDLRRAREEAKSEVTRLSKEAKRLEGHLESAARALRESPSTVDGTLAEAAATRRLLSARKLLRLQQQQQQQTETETETETTATATASVPARGPAAVEAETAASTAEAAAAAAETPTADGQVEEEEEDEEEFEEVEEGSEVEGAFDPNPELRSRLSDKSRSLRFVTADEEAEIRKEELARVFSCSSRGARGMAGANGGKSSTNGGGGDDAEGEDETAGGKTSAVGGGHAKDRIKAFGAVLEKTLSKTLLGRAPATAPGRTRKAGTPPRPQQRANAAAVAAAASWEPKSKHFRALRSATAARSSGGPRSTGCPPPPPPPPPMLGMLSQIRARGGGGDRQSGGGQAAAGIGDLLAEIRTRGERGGSGGGGGGGGTQSGGCEAAAGIGGLLAEIRAAKRG</sequence>
<feature type="region of interest" description="Disordered" evidence="2">
    <location>
        <begin position="41"/>
        <end position="144"/>
    </location>
</feature>
<dbReference type="OrthoDB" id="18598at2759"/>
<keyword evidence="1" id="KW-0175">Coiled coil</keyword>
<feature type="region of interest" description="Disordered" evidence="2">
    <location>
        <begin position="943"/>
        <end position="986"/>
    </location>
</feature>
<feature type="compositionally biased region" description="Basic and acidic residues" evidence="2">
    <location>
        <begin position="906"/>
        <end position="917"/>
    </location>
</feature>
<dbReference type="eggNOG" id="ENOG502QWI0">
    <property type="taxonomic scope" value="Eukaryota"/>
</dbReference>
<dbReference type="Proteomes" id="UP000002630">
    <property type="component" value="Unassembled WGS sequence"/>
</dbReference>
<gene>
    <name evidence="3" type="ORF">Esi_0166_0048</name>
</gene>
<organism evidence="3 4">
    <name type="scientific">Ectocarpus siliculosus</name>
    <name type="common">Brown alga</name>
    <name type="synonym">Conferva siliculosa</name>
    <dbReference type="NCBI Taxonomy" id="2880"/>
    <lineage>
        <taxon>Eukaryota</taxon>
        <taxon>Sar</taxon>
        <taxon>Stramenopiles</taxon>
        <taxon>Ochrophyta</taxon>
        <taxon>PX clade</taxon>
        <taxon>Phaeophyceae</taxon>
        <taxon>Ectocarpales</taxon>
        <taxon>Ectocarpaceae</taxon>
        <taxon>Ectocarpus</taxon>
    </lineage>
</organism>
<feature type="coiled-coil region" evidence="1">
    <location>
        <begin position="765"/>
        <end position="792"/>
    </location>
</feature>
<evidence type="ECO:0000313" key="4">
    <source>
        <dbReference type="Proteomes" id="UP000002630"/>
    </source>
</evidence>
<dbReference type="InParanoid" id="D7FMC3"/>
<feature type="compositionally biased region" description="Basic and acidic residues" evidence="2">
    <location>
        <begin position="83"/>
        <end position="98"/>
    </location>
</feature>
<feature type="compositionally biased region" description="Low complexity" evidence="2">
    <location>
        <begin position="944"/>
        <end position="959"/>
    </location>
</feature>
<feature type="region of interest" description="Disordered" evidence="2">
    <location>
        <begin position="165"/>
        <end position="299"/>
    </location>
</feature>
<feature type="region of interest" description="Disordered" evidence="2">
    <location>
        <begin position="398"/>
        <end position="420"/>
    </location>
</feature>
<feature type="compositionally biased region" description="Gly residues" evidence="2">
    <location>
        <begin position="1119"/>
        <end position="1132"/>
    </location>
</feature>
<feature type="compositionally biased region" description="Low complexity" evidence="2">
    <location>
        <begin position="1051"/>
        <end position="1065"/>
    </location>
</feature>
<feature type="compositionally biased region" description="Basic and acidic residues" evidence="2">
    <location>
        <begin position="270"/>
        <end position="288"/>
    </location>
</feature>
<feature type="compositionally biased region" description="Basic and acidic residues" evidence="2">
    <location>
        <begin position="406"/>
        <end position="416"/>
    </location>
</feature>
<accession>D7FMC3</accession>
<evidence type="ECO:0000256" key="2">
    <source>
        <dbReference type="SAM" id="MobiDB-lite"/>
    </source>
</evidence>
<feature type="compositionally biased region" description="Acidic residues" evidence="2">
    <location>
        <begin position="878"/>
        <end position="897"/>
    </location>
</feature>